<dbReference type="GO" id="GO:0005886">
    <property type="term" value="C:plasma membrane"/>
    <property type="evidence" value="ECO:0007669"/>
    <property type="project" value="TreeGrafter"/>
</dbReference>
<dbReference type="EMBL" id="JABFUD020000020">
    <property type="protein sequence ID" value="KAI5064290.1"/>
    <property type="molecule type" value="Genomic_DNA"/>
</dbReference>
<feature type="region of interest" description="Disordered" evidence="4">
    <location>
        <begin position="1"/>
        <end position="27"/>
    </location>
</feature>
<gene>
    <name evidence="6" type="ORF">GOP47_0020960</name>
</gene>
<feature type="transmembrane region" description="Helical" evidence="5">
    <location>
        <begin position="802"/>
        <end position="821"/>
    </location>
</feature>
<dbReference type="SUPFAM" id="SSF48403">
    <property type="entry name" value="Ankyrin repeat"/>
    <property type="match status" value="1"/>
</dbReference>
<feature type="transmembrane region" description="Helical" evidence="5">
    <location>
        <begin position="864"/>
        <end position="881"/>
    </location>
</feature>
<dbReference type="Pfam" id="PF12796">
    <property type="entry name" value="Ank_2"/>
    <property type="match status" value="2"/>
</dbReference>
<comment type="caution">
    <text evidence="6">The sequence shown here is derived from an EMBL/GenBank/DDBJ whole genome shotgun (WGS) entry which is preliminary data.</text>
</comment>
<dbReference type="Proteomes" id="UP000886520">
    <property type="component" value="Chromosome 20"/>
</dbReference>
<reference evidence="6" key="1">
    <citation type="submission" date="2021-01" db="EMBL/GenBank/DDBJ databases">
        <title>Adiantum capillus-veneris genome.</title>
        <authorList>
            <person name="Fang Y."/>
            <person name="Liao Q."/>
        </authorList>
    </citation>
    <scope>NUCLEOTIDE SEQUENCE</scope>
    <source>
        <strain evidence="6">H3</strain>
        <tissue evidence="6">Leaf</tissue>
    </source>
</reference>
<dbReference type="PANTHER" id="PTHR24186:SF38">
    <property type="entry name" value="ANKYRIN REPEAT FAMILY PROTEIN"/>
    <property type="match status" value="1"/>
</dbReference>
<dbReference type="OrthoDB" id="194358at2759"/>
<feature type="transmembrane region" description="Helical" evidence="5">
    <location>
        <begin position="828"/>
        <end position="852"/>
    </location>
</feature>
<feature type="compositionally biased region" description="Polar residues" evidence="4">
    <location>
        <begin position="1"/>
        <end position="11"/>
    </location>
</feature>
<feature type="compositionally biased region" description="Basic and acidic residues" evidence="4">
    <location>
        <begin position="17"/>
        <end position="27"/>
    </location>
</feature>
<feature type="repeat" description="ANK" evidence="3">
    <location>
        <begin position="299"/>
        <end position="331"/>
    </location>
</feature>
<feature type="repeat" description="ANK" evidence="3">
    <location>
        <begin position="265"/>
        <end position="297"/>
    </location>
</feature>
<dbReference type="PANTHER" id="PTHR24186">
    <property type="entry name" value="PROTEIN PHOSPHATASE 1 REGULATORY SUBUNIT"/>
    <property type="match status" value="1"/>
</dbReference>
<dbReference type="Gene3D" id="1.25.40.20">
    <property type="entry name" value="Ankyrin repeat-containing domain"/>
    <property type="match status" value="2"/>
</dbReference>
<feature type="transmembrane region" description="Helical" evidence="5">
    <location>
        <begin position="765"/>
        <end position="790"/>
    </location>
</feature>
<evidence type="ECO:0008006" key="8">
    <source>
        <dbReference type="Google" id="ProtNLM"/>
    </source>
</evidence>
<sequence length="939" mass="106153">MGNQCGNTSSCAAADKPAAEEEINRDLESGKKKEIIGDPIQSGNTSEFEKIIGDLILGNSQWTRRLKLITLDYLQMDMDFVDKWIKSKTWLSNSKVDDHLFEPWLQAVSELCPHDYQQQMASFLHDKEILQSDKKYIPQTYLWFAAKTAALGNHKELVLGLIDKLDPKSVCVNVPQATWLVIYSWLYIIWRFLVNLDEEKLRPTVRDWQYILSLTEYSRDEKYFPCDGWTSLHFAAAWGDAKCVEKLLKVPNSIVQVKAKTKTLKGYTPLHLAAYHGNVSIVKLLLQADAGGSKVKDSKGRTPLHHASERGCLDSVKALLDKDVDAVDENGMTPLHLASCRGHSAVVRELLCHAHRPDKQCDKNLTATINRLFIPVLLKERREHVWNSRFSIPNPVLESCFAPNAVFLEPNQLQSEVWCPGGFNALHFAVVYGGKSTVTEILQKYAWLDEDKLIILQSAKDSLGLTPVDWAQAMGALESYSKSNLLVQPINFEKAKTYGHHIRKAEQERRKLEWAIDMTEAILSRRWLAAGCIARRGVTDKIVIDKAVWDHLENAITVVLKHRCTKEYRKDLIERMLAELVSREAFSESSLVMHSFVKWAIKQEMVHLVKEIVENTRKVGIFLTSTMEVDHYGMIDQSSDNDSPLEAASRIKGTKGSQMVAAIEEQAEVKRILLEDRRVYVEYSNTILVGAVLVAALAFQGWVQTPQGYAGMPLDSSSKGMLLFARCNSLGFFFAMGAFMAGAVGAMPPKSGEFVKYSEKVIRAACVASLLMAVAVACQVVGFASALVAIQSGGRHNIEDMLVSSKLGTIIIFILSAWFLARLNNVINIFWLLLEALPRTLHHMFMVMFNFWHTFGKSPPFRRFVLYPFYGLVLYPLPSNLRQRVRDITGSAYSKFQSITHYFKSKLDALRKSIDSWLEKQQDLYEGKEGNELKLEPKF</sequence>
<dbReference type="InterPro" id="IPR036770">
    <property type="entry name" value="Ankyrin_rpt-contain_sf"/>
</dbReference>
<dbReference type="AlphaFoldDB" id="A0A9D4UAP0"/>
<keyword evidence="7" id="KW-1185">Reference proteome</keyword>
<dbReference type="PROSITE" id="PS50297">
    <property type="entry name" value="ANK_REP_REGION"/>
    <property type="match status" value="3"/>
</dbReference>
<evidence type="ECO:0000256" key="3">
    <source>
        <dbReference type="PROSITE-ProRule" id="PRU00023"/>
    </source>
</evidence>
<proteinExistence type="predicted"/>
<feature type="transmembrane region" description="Helical" evidence="5">
    <location>
        <begin position="680"/>
        <end position="703"/>
    </location>
</feature>
<keyword evidence="5" id="KW-1133">Transmembrane helix</keyword>
<keyword evidence="2 3" id="KW-0040">ANK repeat</keyword>
<accession>A0A9D4UAP0</accession>
<dbReference type="PROSITE" id="PS50088">
    <property type="entry name" value="ANK_REPEAT"/>
    <property type="match status" value="3"/>
</dbReference>
<feature type="transmembrane region" description="Helical" evidence="5">
    <location>
        <begin position="723"/>
        <end position="744"/>
    </location>
</feature>
<feature type="repeat" description="ANK" evidence="3">
    <location>
        <begin position="330"/>
        <end position="351"/>
    </location>
</feature>
<evidence type="ECO:0000256" key="5">
    <source>
        <dbReference type="SAM" id="Phobius"/>
    </source>
</evidence>
<keyword evidence="5" id="KW-0472">Membrane</keyword>
<keyword evidence="5" id="KW-0812">Transmembrane</keyword>
<name>A0A9D4UAP0_ADICA</name>
<evidence type="ECO:0000256" key="4">
    <source>
        <dbReference type="SAM" id="MobiDB-lite"/>
    </source>
</evidence>
<protein>
    <recommendedName>
        <fullName evidence="8">PGG domain-containing protein</fullName>
    </recommendedName>
</protein>
<organism evidence="6 7">
    <name type="scientific">Adiantum capillus-veneris</name>
    <name type="common">Maidenhair fern</name>
    <dbReference type="NCBI Taxonomy" id="13818"/>
    <lineage>
        <taxon>Eukaryota</taxon>
        <taxon>Viridiplantae</taxon>
        <taxon>Streptophyta</taxon>
        <taxon>Embryophyta</taxon>
        <taxon>Tracheophyta</taxon>
        <taxon>Polypodiopsida</taxon>
        <taxon>Polypodiidae</taxon>
        <taxon>Polypodiales</taxon>
        <taxon>Pteridineae</taxon>
        <taxon>Pteridaceae</taxon>
        <taxon>Vittarioideae</taxon>
        <taxon>Adiantum</taxon>
    </lineage>
</organism>
<keyword evidence="1" id="KW-0677">Repeat</keyword>
<evidence type="ECO:0000313" key="7">
    <source>
        <dbReference type="Proteomes" id="UP000886520"/>
    </source>
</evidence>
<dbReference type="SMART" id="SM00248">
    <property type="entry name" value="ANK"/>
    <property type="match status" value="5"/>
</dbReference>
<dbReference type="InterPro" id="IPR002110">
    <property type="entry name" value="Ankyrin_rpt"/>
</dbReference>
<evidence type="ECO:0000256" key="1">
    <source>
        <dbReference type="ARBA" id="ARBA00022737"/>
    </source>
</evidence>
<evidence type="ECO:0000313" key="6">
    <source>
        <dbReference type="EMBL" id="KAI5064290.1"/>
    </source>
</evidence>
<evidence type="ECO:0000256" key="2">
    <source>
        <dbReference type="ARBA" id="ARBA00023043"/>
    </source>
</evidence>